<dbReference type="AlphaFoldDB" id="A0A1C7Z2B9"/>
<name>A0A1C7Z2B9_PSESX</name>
<evidence type="ECO:0000313" key="2">
    <source>
        <dbReference type="Proteomes" id="UP000093104"/>
    </source>
</evidence>
<reference evidence="1 2" key="1">
    <citation type="submission" date="2015-07" db="EMBL/GenBank/DDBJ databases">
        <title>Draft genome sequence of a diazotrophic, plant growth-promoting rhizobacterium of the Pseudomonas syringae complex.</title>
        <authorList>
            <person name="Patten C.L."/>
            <person name="Jeong H."/>
        </authorList>
    </citation>
    <scope>NUCLEOTIDE SEQUENCE [LARGE SCALE GENOMIC DNA]</scope>
    <source>
        <strain evidence="1 2">GR12-2</strain>
    </source>
</reference>
<organism evidence="1 2">
    <name type="scientific">Pseudomonas syringae</name>
    <dbReference type="NCBI Taxonomy" id="317"/>
    <lineage>
        <taxon>Bacteria</taxon>
        <taxon>Pseudomonadati</taxon>
        <taxon>Pseudomonadota</taxon>
        <taxon>Gammaproteobacteria</taxon>
        <taxon>Pseudomonadales</taxon>
        <taxon>Pseudomonadaceae</taxon>
        <taxon>Pseudomonas</taxon>
    </lineage>
</organism>
<evidence type="ECO:0000313" key="1">
    <source>
        <dbReference type="EMBL" id="OCR22315.1"/>
    </source>
</evidence>
<dbReference type="OrthoDB" id="1551443at2"/>
<sequence>MLPMALSDKNLKTFVNMLMSEKFKRAALKLGKPDAIDGSCIEVSKILAPIYPQLQCHHNCRIHQLNNQGDVIYGWNLLTGMIEGDLYCVAQHHAIWKKNGQCLDVTPEANPAITKITFLPDNRLQIGHGITISIPPLFVWGAAGAVWANGIKNNSPMKSYYFETNYHSSASAISALKLSPP</sequence>
<proteinExistence type="predicted"/>
<dbReference type="RefSeq" id="WP_065835725.1">
    <property type="nucleotide sequence ID" value="NZ_LGSI01000068.1"/>
</dbReference>
<comment type="caution">
    <text evidence="1">The sequence shown here is derived from an EMBL/GenBank/DDBJ whole genome shotgun (WGS) entry which is preliminary data.</text>
</comment>
<protein>
    <submittedName>
        <fullName evidence="1">Uncharacterized protein</fullName>
    </submittedName>
</protein>
<accession>A0A1C7Z2B9</accession>
<dbReference type="EMBL" id="LGSI01000068">
    <property type="protein sequence ID" value="OCR22315.1"/>
    <property type="molecule type" value="Genomic_DNA"/>
</dbReference>
<dbReference type="Proteomes" id="UP000093104">
    <property type="component" value="Unassembled WGS sequence"/>
</dbReference>
<gene>
    <name evidence="1" type="ORF">AFK24_24715</name>
</gene>